<dbReference type="Proteomes" id="UP000034163">
    <property type="component" value="Unassembled WGS sequence"/>
</dbReference>
<evidence type="ECO:0000313" key="3">
    <source>
        <dbReference type="Proteomes" id="UP000034163"/>
    </source>
</evidence>
<dbReference type="SUPFAM" id="SSF55608">
    <property type="entry name" value="Homing endonucleases"/>
    <property type="match status" value="1"/>
</dbReference>
<proteinExistence type="predicted"/>
<dbReference type="Pfam" id="PF14528">
    <property type="entry name" value="LAGLIDADG_3"/>
    <property type="match status" value="1"/>
</dbReference>
<dbReference type="InterPro" id="IPR004860">
    <property type="entry name" value="LAGLIDADG_dom"/>
</dbReference>
<dbReference type="PRINTS" id="PR00379">
    <property type="entry name" value="INTEIN"/>
</dbReference>
<feature type="domain" description="DOD-type homing endonuclease" evidence="1">
    <location>
        <begin position="4"/>
        <end position="113"/>
    </location>
</feature>
<accession>A0A0G0WNU8</accession>
<dbReference type="GO" id="GO:0004519">
    <property type="term" value="F:endonuclease activity"/>
    <property type="evidence" value="ECO:0007669"/>
    <property type="project" value="InterPro"/>
</dbReference>
<dbReference type="InterPro" id="IPR006142">
    <property type="entry name" value="INTEIN"/>
</dbReference>
<dbReference type="EMBL" id="LCBS01000045">
    <property type="protein sequence ID" value="KKS14465.1"/>
    <property type="molecule type" value="Genomic_DNA"/>
</dbReference>
<name>A0A0G0WNU8_UNCKA</name>
<evidence type="ECO:0000259" key="1">
    <source>
        <dbReference type="PROSITE" id="PS50819"/>
    </source>
</evidence>
<dbReference type="Gene3D" id="3.10.28.10">
    <property type="entry name" value="Homing endonucleases"/>
    <property type="match status" value="1"/>
</dbReference>
<dbReference type="InterPro" id="IPR004042">
    <property type="entry name" value="Intein_endonuc_central"/>
</dbReference>
<sequence>MAYVLGFWYADGHMRHEKSYRIYFTSKDKEHLISIKKLLETNSPLTAYGGSCVTLVVHSKRLFQDLLLLGGVPGKSNVITFPKIPPQFLPDFIRGYFDGDGSVHRIVYKASKKSCLLHSYLLHQPHLRYD</sequence>
<reference evidence="2 3" key="1">
    <citation type="journal article" date="2015" name="Nature">
        <title>rRNA introns, odd ribosomes, and small enigmatic genomes across a large radiation of phyla.</title>
        <authorList>
            <person name="Brown C.T."/>
            <person name="Hug L.A."/>
            <person name="Thomas B.C."/>
            <person name="Sharon I."/>
            <person name="Castelle C.J."/>
            <person name="Singh A."/>
            <person name="Wilkins M.J."/>
            <person name="Williams K.H."/>
            <person name="Banfield J.F."/>
        </authorList>
    </citation>
    <scope>NUCLEOTIDE SEQUENCE [LARGE SCALE GENOMIC DNA]</scope>
</reference>
<dbReference type="AlphaFoldDB" id="A0A0G0WNU8"/>
<organism evidence="2 3">
    <name type="scientific">candidate division WWE3 bacterium GW2011_GWB1_41_6</name>
    <dbReference type="NCBI Taxonomy" id="1619112"/>
    <lineage>
        <taxon>Bacteria</taxon>
        <taxon>Katanobacteria</taxon>
    </lineage>
</organism>
<evidence type="ECO:0000313" key="2">
    <source>
        <dbReference type="EMBL" id="KKS14465.1"/>
    </source>
</evidence>
<dbReference type="PROSITE" id="PS50819">
    <property type="entry name" value="INTEIN_ENDONUCLEASE"/>
    <property type="match status" value="1"/>
</dbReference>
<dbReference type="GO" id="GO:0016539">
    <property type="term" value="P:intein-mediated protein splicing"/>
    <property type="evidence" value="ECO:0007669"/>
    <property type="project" value="InterPro"/>
</dbReference>
<gene>
    <name evidence="2" type="ORF">UU72_C0045G0010</name>
</gene>
<comment type="caution">
    <text evidence="2">The sequence shown here is derived from an EMBL/GenBank/DDBJ whole genome shotgun (WGS) entry which is preliminary data.</text>
</comment>
<dbReference type="InterPro" id="IPR027434">
    <property type="entry name" value="Homing_endonucl"/>
</dbReference>
<protein>
    <recommendedName>
        <fullName evidence="1">DOD-type homing endonuclease domain-containing protein</fullName>
    </recommendedName>
</protein>